<feature type="compositionally biased region" description="Acidic residues" evidence="1">
    <location>
        <begin position="253"/>
        <end position="271"/>
    </location>
</feature>
<dbReference type="STRING" id="81985.R0GAI6"/>
<dbReference type="PROSITE" id="PS50174">
    <property type="entry name" value="G_PATCH"/>
    <property type="match status" value="2"/>
</dbReference>
<evidence type="ECO:0000313" key="3">
    <source>
        <dbReference type="EMBL" id="EOA32566.1"/>
    </source>
</evidence>
<accession>R0GAI6</accession>
<evidence type="ECO:0000259" key="2">
    <source>
        <dbReference type="PROSITE" id="PS50174"/>
    </source>
</evidence>
<feature type="compositionally biased region" description="Polar residues" evidence="1">
    <location>
        <begin position="24"/>
        <end position="36"/>
    </location>
</feature>
<name>R0GAI6_9BRAS</name>
<gene>
    <name evidence="3" type="ORF">CARUB_v10015856mg</name>
</gene>
<feature type="compositionally biased region" description="Low complexity" evidence="1">
    <location>
        <begin position="330"/>
        <end position="339"/>
    </location>
</feature>
<dbReference type="Pfam" id="PF01585">
    <property type="entry name" value="G-patch"/>
    <property type="match status" value="2"/>
</dbReference>
<feature type="domain" description="G-patch" evidence="2">
    <location>
        <begin position="630"/>
        <end position="676"/>
    </location>
</feature>
<feature type="compositionally biased region" description="Basic and acidic residues" evidence="1">
    <location>
        <begin position="548"/>
        <end position="570"/>
    </location>
</feature>
<dbReference type="PANTHER" id="PTHR47423:SF2">
    <property type="entry name" value="PROTEIN SQS1"/>
    <property type="match status" value="1"/>
</dbReference>
<dbReference type="InterPro" id="IPR000467">
    <property type="entry name" value="G_patch_dom"/>
</dbReference>
<feature type="region of interest" description="Disordered" evidence="1">
    <location>
        <begin position="327"/>
        <end position="348"/>
    </location>
</feature>
<feature type="region of interest" description="Disordered" evidence="1">
    <location>
        <begin position="601"/>
        <end position="623"/>
    </location>
</feature>
<feature type="compositionally biased region" description="Polar residues" evidence="1">
    <location>
        <begin position="571"/>
        <end position="581"/>
    </location>
</feature>
<dbReference type="PANTHER" id="PTHR47423">
    <property type="entry name" value="G-PATCH DOMAIN CONTAINING PROTEIN"/>
    <property type="match status" value="1"/>
</dbReference>
<feature type="region of interest" description="Disordered" evidence="1">
    <location>
        <begin position="542"/>
        <end position="581"/>
    </location>
</feature>
<feature type="compositionally biased region" description="Polar residues" evidence="1">
    <location>
        <begin position="611"/>
        <end position="620"/>
    </location>
</feature>
<dbReference type="AlphaFoldDB" id="R0GAI6"/>
<evidence type="ECO:0000313" key="4">
    <source>
        <dbReference type="Proteomes" id="UP000029121"/>
    </source>
</evidence>
<feature type="region of interest" description="Disordered" evidence="1">
    <location>
        <begin position="673"/>
        <end position="718"/>
    </location>
</feature>
<dbReference type="EMBL" id="KB870807">
    <property type="protein sequence ID" value="EOA32566.1"/>
    <property type="molecule type" value="Genomic_DNA"/>
</dbReference>
<feature type="region of interest" description="Disordered" evidence="1">
    <location>
        <begin position="392"/>
        <end position="431"/>
    </location>
</feature>
<feature type="domain" description="G-patch" evidence="2">
    <location>
        <begin position="729"/>
        <end position="774"/>
    </location>
</feature>
<feature type="compositionally biased region" description="Low complexity" evidence="1">
    <location>
        <begin position="69"/>
        <end position="85"/>
    </location>
</feature>
<reference evidence="4" key="1">
    <citation type="journal article" date="2013" name="Nat. Genet.">
        <title>The Capsella rubella genome and the genomic consequences of rapid mating system evolution.</title>
        <authorList>
            <person name="Slotte T."/>
            <person name="Hazzouri K.M."/>
            <person name="Agren J.A."/>
            <person name="Koenig D."/>
            <person name="Maumus F."/>
            <person name="Guo Y.L."/>
            <person name="Steige K."/>
            <person name="Platts A.E."/>
            <person name="Escobar J.S."/>
            <person name="Newman L.K."/>
            <person name="Wang W."/>
            <person name="Mandakova T."/>
            <person name="Vello E."/>
            <person name="Smith L.M."/>
            <person name="Henz S.R."/>
            <person name="Steffen J."/>
            <person name="Takuno S."/>
            <person name="Brandvain Y."/>
            <person name="Coop G."/>
            <person name="Andolfatto P."/>
            <person name="Hu T.T."/>
            <person name="Blanchette M."/>
            <person name="Clark R.M."/>
            <person name="Quesneville H."/>
            <person name="Nordborg M."/>
            <person name="Gaut B.S."/>
            <person name="Lysak M.A."/>
            <person name="Jenkins J."/>
            <person name="Grimwood J."/>
            <person name="Chapman J."/>
            <person name="Prochnik S."/>
            <person name="Shu S."/>
            <person name="Rokhsar D."/>
            <person name="Schmutz J."/>
            <person name="Weigel D."/>
            <person name="Wright S.I."/>
        </authorList>
    </citation>
    <scope>NUCLEOTIDE SEQUENCE [LARGE SCALE GENOMIC DNA]</scope>
    <source>
        <strain evidence="4">cv. Monte Gargano</strain>
    </source>
</reference>
<feature type="compositionally biased region" description="Basic residues" evidence="1">
    <location>
        <begin position="417"/>
        <end position="431"/>
    </location>
</feature>
<dbReference type="eggNOG" id="KOG2184">
    <property type="taxonomic scope" value="Eukaryota"/>
</dbReference>
<feature type="compositionally biased region" description="Low complexity" evidence="1">
    <location>
        <begin position="683"/>
        <end position="698"/>
    </location>
</feature>
<proteinExistence type="predicted"/>
<keyword evidence="4" id="KW-1185">Reference proteome</keyword>
<dbReference type="SMART" id="SM00443">
    <property type="entry name" value="G_patch"/>
    <property type="match status" value="2"/>
</dbReference>
<feature type="region of interest" description="Disordered" evidence="1">
    <location>
        <begin position="1"/>
        <end position="104"/>
    </location>
</feature>
<evidence type="ECO:0000256" key="1">
    <source>
        <dbReference type="SAM" id="MobiDB-lite"/>
    </source>
</evidence>
<feature type="region of interest" description="Disordered" evidence="1">
    <location>
        <begin position="253"/>
        <end position="295"/>
    </location>
</feature>
<organism evidence="3 4">
    <name type="scientific">Capsella rubella</name>
    <dbReference type="NCBI Taxonomy" id="81985"/>
    <lineage>
        <taxon>Eukaryota</taxon>
        <taxon>Viridiplantae</taxon>
        <taxon>Streptophyta</taxon>
        <taxon>Embryophyta</taxon>
        <taxon>Tracheophyta</taxon>
        <taxon>Spermatophyta</taxon>
        <taxon>Magnoliopsida</taxon>
        <taxon>eudicotyledons</taxon>
        <taxon>Gunneridae</taxon>
        <taxon>Pentapetalae</taxon>
        <taxon>rosids</taxon>
        <taxon>malvids</taxon>
        <taxon>Brassicales</taxon>
        <taxon>Brassicaceae</taxon>
        <taxon>Camelineae</taxon>
        <taxon>Capsella</taxon>
    </lineage>
</organism>
<feature type="compositionally biased region" description="Polar residues" evidence="1">
    <location>
        <begin position="89"/>
        <end position="98"/>
    </location>
</feature>
<feature type="region of interest" description="Disordered" evidence="1">
    <location>
        <begin position="185"/>
        <end position="229"/>
    </location>
</feature>
<dbReference type="GO" id="GO:0003676">
    <property type="term" value="F:nucleic acid binding"/>
    <property type="evidence" value="ECO:0007669"/>
    <property type="project" value="InterPro"/>
</dbReference>
<dbReference type="Proteomes" id="UP000029121">
    <property type="component" value="Unassembled WGS sequence"/>
</dbReference>
<feature type="compositionally biased region" description="Acidic residues" evidence="1">
    <location>
        <begin position="214"/>
        <end position="226"/>
    </location>
</feature>
<dbReference type="OrthoDB" id="29523at2759"/>
<protein>
    <recommendedName>
        <fullName evidence="2">G-patch domain-containing protein</fullName>
    </recommendedName>
</protein>
<feature type="compositionally biased region" description="Low complexity" evidence="1">
    <location>
        <begin position="272"/>
        <end position="292"/>
    </location>
</feature>
<sequence>MRGGGRRRSNGGGGGSGKSKSKSPGQSTRTNFNSPAGSSSGGRRRRQNNTTLFVEGGILSDYRRDADFSTPSRGGSSSRKGSNLRSTDRVNASASTSGPRKCSGNAFVYQYPPVEFEEGLDRRSGVEVDQMDDSNPIVLGKSEGTQIVAFLDQTPSSSKGTKVNYDYLYEPSFVLGDESHRGLGFCDDSDAGPSGSLSIPKASEDQGGSFSHEEEVDTGANEDEVMPDVVKTPKRNLGFISIGGMKLYTEDISGEESDGEEGSNDDDDSGDEGSTGSSESSQSDSSEDMFGSNSEIDDAVAKDYLEGIGGSEIMLDAHWLAEQSLDKLDLSSSDSSSSDSSDRKTRKLTGIGLQKASMEYGKKTTTRSRFSGQGKSTHPFTMDDLMFVKDPRSLSGKKNKKKEVAKFPQSWPSGTQKSKKSRNFPGEKKKHRKEYIAVKRRERMLQRGVDLTDINSQLESFVLENVDMHCFQCMHNRDCSQVRRLADVYRLSSSCSGSGKKSFVTVTRTYQTCMPSASDKLRIAKLIGAGYEDDDFAVGGGVKGKSGSLDRKKAKDSAKKRTTREERERNQSNGKKSSYADQPVSFVSSGVIDSEIAVANTSGAKDAKQVAETTPGTSNGADIGAFEVHTRGFGSKMMAKMGFIDGGGLGKDGKGISQPIEAVQRPKSLGLGLDFSIDTEDTSPSSNNNAKRNRSSSSGKHAKHISHDNGASSSGRIRDKRLGAFEQHTTGFGSRMMARMGFVEGSGLGRESQGIVNPLVAVRRPRVRGIGAEG</sequence>
<dbReference type="KEGG" id="crb:17891333"/>